<protein>
    <submittedName>
        <fullName evidence="1">Uncharacterized protein</fullName>
    </submittedName>
</protein>
<organism evidence="1 2">
    <name type="scientific">Epilithonimonas arachidiradicis</name>
    <dbReference type="NCBI Taxonomy" id="1617282"/>
    <lineage>
        <taxon>Bacteria</taxon>
        <taxon>Pseudomonadati</taxon>
        <taxon>Bacteroidota</taxon>
        <taxon>Flavobacteriia</taxon>
        <taxon>Flavobacteriales</taxon>
        <taxon>Weeksellaceae</taxon>
        <taxon>Chryseobacterium group</taxon>
        <taxon>Epilithonimonas</taxon>
    </lineage>
</organism>
<name>A0ABQ1X8V8_9FLAO</name>
<gene>
    <name evidence="1" type="ORF">GCM10007332_32750</name>
</gene>
<reference evidence="2" key="1">
    <citation type="journal article" date="2019" name="Int. J. Syst. Evol. Microbiol.">
        <title>The Global Catalogue of Microorganisms (GCM) 10K type strain sequencing project: providing services to taxonomists for standard genome sequencing and annotation.</title>
        <authorList>
            <consortium name="The Broad Institute Genomics Platform"/>
            <consortium name="The Broad Institute Genome Sequencing Center for Infectious Disease"/>
            <person name="Wu L."/>
            <person name="Ma J."/>
        </authorList>
    </citation>
    <scope>NUCLEOTIDE SEQUENCE [LARGE SCALE GENOMIC DNA]</scope>
    <source>
        <strain evidence="2">CCM 8490</strain>
    </source>
</reference>
<keyword evidence="2" id="KW-1185">Reference proteome</keyword>
<dbReference type="EMBL" id="BMCW01000011">
    <property type="protein sequence ID" value="GGG67355.1"/>
    <property type="molecule type" value="Genomic_DNA"/>
</dbReference>
<evidence type="ECO:0000313" key="2">
    <source>
        <dbReference type="Proteomes" id="UP000658202"/>
    </source>
</evidence>
<dbReference type="Proteomes" id="UP000658202">
    <property type="component" value="Unassembled WGS sequence"/>
</dbReference>
<evidence type="ECO:0000313" key="1">
    <source>
        <dbReference type="EMBL" id="GGG67355.1"/>
    </source>
</evidence>
<comment type="caution">
    <text evidence="1">The sequence shown here is derived from an EMBL/GenBank/DDBJ whole genome shotgun (WGS) entry which is preliminary data.</text>
</comment>
<accession>A0ABQ1X8V8</accession>
<sequence length="56" mass="6952">MGLYHSFDNDGEYTFEYQKTNNIMDYSFDSDRKLLWYWQDSKVKKTTNNNKLLEEW</sequence>
<proteinExistence type="predicted"/>